<dbReference type="EMBL" id="VBOS01000367">
    <property type="protein sequence ID" value="TMQ51606.1"/>
    <property type="molecule type" value="Genomic_DNA"/>
</dbReference>
<proteinExistence type="predicted"/>
<evidence type="ECO:0000313" key="2">
    <source>
        <dbReference type="Proteomes" id="UP000317716"/>
    </source>
</evidence>
<name>A0A538SJR1_UNCEI</name>
<evidence type="ECO:0000313" key="1">
    <source>
        <dbReference type="EMBL" id="TMQ51606.1"/>
    </source>
</evidence>
<protein>
    <submittedName>
        <fullName evidence="1">Alkaline phosphatase family protein</fullName>
    </submittedName>
</protein>
<dbReference type="InterPro" id="IPR017850">
    <property type="entry name" value="Alkaline_phosphatase_core_sf"/>
</dbReference>
<dbReference type="Gene3D" id="3.40.720.10">
    <property type="entry name" value="Alkaline Phosphatase, subunit A"/>
    <property type="match status" value="1"/>
</dbReference>
<dbReference type="InterPro" id="IPR002591">
    <property type="entry name" value="Phosphodiest/P_Trfase"/>
</dbReference>
<reference evidence="1 2" key="1">
    <citation type="journal article" date="2019" name="Nat. Microbiol.">
        <title>Mediterranean grassland soil C-N compound turnover is dependent on rainfall and depth, and is mediated by genomically divergent microorganisms.</title>
        <authorList>
            <person name="Diamond S."/>
            <person name="Andeer P.F."/>
            <person name="Li Z."/>
            <person name="Crits-Christoph A."/>
            <person name="Burstein D."/>
            <person name="Anantharaman K."/>
            <person name="Lane K.R."/>
            <person name="Thomas B.C."/>
            <person name="Pan C."/>
            <person name="Northen T.R."/>
            <person name="Banfield J.F."/>
        </authorList>
    </citation>
    <scope>NUCLEOTIDE SEQUENCE [LARGE SCALE GENOMIC DNA]</scope>
    <source>
        <strain evidence="1">WS_2</strain>
    </source>
</reference>
<accession>A0A538SJR1</accession>
<organism evidence="1 2">
    <name type="scientific">Eiseniibacteriota bacterium</name>
    <dbReference type="NCBI Taxonomy" id="2212470"/>
    <lineage>
        <taxon>Bacteria</taxon>
        <taxon>Candidatus Eiseniibacteriota</taxon>
    </lineage>
</organism>
<gene>
    <name evidence="1" type="ORF">E6K72_10280</name>
</gene>
<comment type="caution">
    <text evidence="1">The sequence shown here is derived from an EMBL/GenBank/DDBJ whole genome shotgun (WGS) entry which is preliminary data.</text>
</comment>
<sequence>NLQQLERCVASAEPAVMVCYTAELDAALHHEGTNGAGVRTRLGRYSALLERLAAVGAAADRAPWLYLVSDHGMVDVSATVDVMGRLARLPVRWPRDYLAFFDSTMARFWWRGEKGRAAVTDALAAEPRGRWLGDPELSRLGALFPAREYGDAVFLLDPGVLMAPSFMGKQPLAAMHGYDPSHPDMAALLWSNRPVPESVRRLADVRGFLEAELDALRAEAA</sequence>
<dbReference type="Pfam" id="PF01663">
    <property type="entry name" value="Phosphodiest"/>
    <property type="match status" value="1"/>
</dbReference>
<dbReference type="Proteomes" id="UP000317716">
    <property type="component" value="Unassembled WGS sequence"/>
</dbReference>
<feature type="non-terminal residue" evidence="1">
    <location>
        <position position="1"/>
    </location>
</feature>
<dbReference type="AlphaFoldDB" id="A0A538SJR1"/>
<dbReference type="SUPFAM" id="SSF53649">
    <property type="entry name" value="Alkaline phosphatase-like"/>
    <property type="match status" value="1"/>
</dbReference>